<dbReference type="SUPFAM" id="SSF54373">
    <property type="entry name" value="FAD-linked reductases, C-terminal domain"/>
    <property type="match status" value="1"/>
</dbReference>
<accession>A0A6S7F129</accession>
<dbReference type="PANTHER" id="PTHR47469:SF2">
    <property type="entry name" value="OS06G0597600 PROTEIN"/>
    <property type="match status" value="1"/>
</dbReference>
<organism evidence="2 3">
    <name type="scientific">Achromobacter insolitus</name>
    <dbReference type="NCBI Taxonomy" id="217204"/>
    <lineage>
        <taxon>Bacteria</taxon>
        <taxon>Pseudomonadati</taxon>
        <taxon>Pseudomonadota</taxon>
        <taxon>Betaproteobacteria</taxon>
        <taxon>Burkholderiales</taxon>
        <taxon>Alcaligenaceae</taxon>
        <taxon>Achromobacter</taxon>
    </lineage>
</organism>
<dbReference type="InterPro" id="IPR054707">
    <property type="entry name" value="DhpH_subs-bd"/>
</dbReference>
<dbReference type="PRINTS" id="PR00420">
    <property type="entry name" value="RNGMNOXGNASE"/>
</dbReference>
<sequence>MAKQPVSPFTTQVRPRALVIGGSLGGLFAGNLLRHIGWDVDIFERSAHDLDSRGGGIVLQPDVVEVFRRTGINLDEMALGVPSVHRTVFQPDGSIRSKQYAPQMQTSWSLIYTTLRSAFGDDHYHQDKALTHVDQDQDTGKVTAHFADGTCETGDLLIGADGGNSAVRQQFWPQQIPTYAGYLAWRGLVHENDMPSIARDALHGDFGFANNTGSHILGYLVPGDNNDVRPGHRLYNWVWYRVENTEQLAKIMTDRNGRQRGYSMPEGMLADQWVDYVYKDARELLPPGFRAIVEATPQPFAQAIRDLASDQMVNGRVVILGDAAAIPRPHTAASTSKAASNALDLADALSNSPDDIDSALRQWEPRQIMLGKALRRQGTDTGNYLLFHRPPETRIG</sequence>
<reference evidence="2 3" key="1">
    <citation type="submission" date="2020-04" db="EMBL/GenBank/DDBJ databases">
        <authorList>
            <person name="De Canck E."/>
        </authorList>
    </citation>
    <scope>NUCLEOTIDE SEQUENCE [LARGE SCALE GENOMIC DNA]</scope>
    <source>
        <strain evidence="2 3">LMG 6000</strain>
    </source>
</reference>
<dbReference type="InterPro" id="IPR053212">
    <property type="entry name" value="DHP_3-monooxygenase"/>
</dbReference>
<dbReference type="Gene3D" id="3.50.50.60">
    <property type="entry name" value="FAD/NAD(P)-binding domain"/>
    <property type="match status" value="2"/>
</dbReference>
<name>A0A6S7F129_9BURK</name>
<dbReference type="GO" id="GO:0018663">
    <property type="term" value="F:2,6-dihydroxypyridine 3-monooxygenase activity"/>
    <property type="evidence" value="ECO:0007669"/>
    <property type="project" value="UniProtKB-EC"/>
</dbReference>
<protein>
    <submittedName>
        <fullName evidence="2">2,6-dihydroxypyridine 3-monooxygenase</fullName>
        <ecNumber evidence="2">1.14.13.10</ecNumber>
    </submittedName>
</protein>
<dbReference type="InterPro" id="IPR036188">
    <property type="entry name" value="FAD/NAD-bd_sf"/>
</dbReference>
<evidence type="ECO:0000313" key="3">
    <source>
        <dbReference type="Proteomes" id="UP000494183"/>
    </source>
</evidence>
<dbReference type="EC" id="1.14.13.10" evidence="2"/>
<dbReference type="EMBL" id="CADILH010000001">
    <property type="protein sequence ID" value="CAB3929406.1"/>
    <property type="molecule type" value="Genomic_DNA"/>
</dbReference>
<keyword evidence="2" id="KW-0503">Monooxygenase</keyword>
<dbReference type="NCBIfam" id="NF005566">
    <property type="entry name" value="PRK07236.1"/>
    <property type="match status" value="1"/>
</dbReference>
<keyword evidence="2" id="KW-0560">Oxidoreductase</keyword>
<evidence type="ECO:0000259" key="1">
    <source>
        <dbReference type="Pfam" id="PF22607"/>
    </source>
</evidence>
<proteinExistence type="predicted"/>
<evidence type="ECO:0000313" key="2">
    <source>
        <dbReference type="EMBL" id="CAB3929406.1"/>
    </source>
</evidence>
<gene>
    <name evidence="2" type="primary">dhpH_2</name>
    <name evidence="2" type="ORF">LMG6000_00458</name>
</gene>
<dbReference type="RefSeq" id="WP_175202105.1">
    <property type="nucleotide sequence ID" value="NZ_CADILH010000001.1"/>
</dbReference>
<dbReference type="PANTHER" id="PTHR47469">
    <property type="entry name" value="MONOOXYGENASE-LIKE"/>
    <property type="match status" value="1"/>
</dbReference>
<dbReference type="Proteomes" id="UP000494183">
    <property type="component" value="Unassembled WGS sequence"/>
</dbReference>
<dbReference type="AlphaFoldDB" id="A0A6S7F129"/>
<dbReference type="Pfam" id="PF22607">
    <property type="entry name" value="FAD_binding-like"/>
    <property type="match status" value="1"/>
</dbReference>
<feature type="domain" description="2,6-dihydroxypyridine 3-monooxygenase substrate binding" evidence="1">
    <location>
        <begin position="179"/>
        <end position="306"/>
    </location>
</feature>
<dbReference type="SUPFAM" id="SSF51905">
    <property type="entry name" value="FAD/NAD(P)-binding domain"/>
    <property type="match status" value="1"/>
</dbReference>
<keyword evidence="3" id="KW-1185">Reference proteome</keyword>